<organism evidence="2 3">
    <name type="scientific">Pseudomonas veronii</name>
    <dbReference type="NCBI Taxonomy" id="76761"/>
    <lineage>
        <taxon>Bacteria</taxon>
        <taxon>Pseudomonadati</taxon>
        <taxon>Pseudomonadota</taxon>
        <taxon>Gammaproteobacteria</taxon>
        <taxon>Pseudomonadales</taxon>
        <taxon>Pseudomonadaceae</taxon>
        <taxon>Pseudomonas</taxon>
    </lineage>
</organism>
<name>A0A5M8FLR5_PSEVE</name>
<dbReference type="AlphaFoldDB" id="A0A5M8FLR5"/>
<dbReference type="GO" id="GO:0009289">
    <property type="term" value="C:pilus"/>
    <property type="evidence" value="ECO:0007669"/>
    <property type="project" value="InterPro"/>
</dbReference>
<proteinExistence type="predicted"/>
<reference evidence="2 3" key="1">
    <citation type="submission" date="2019-09" db="EMBL/GenBank/DDBJ databases">
        <title>Genomic sequencing of 4 copper resistant soil isolates.</title>
        <authorList>
            <person name="Havryliuk O."/>
        </authorList>
    </citation>
    <scope>NUCLEOTIDE SEQUENCE [LARGE SCALE GENOMIC DNA]</scope>
    <source>
        <strain evidence="2 3">UKR4</strain>
    </source>
</reference>
<evidence type="ECO:0000313" key="3">
    <source>
        <dbReference type="Proteomes" id="UP000323909"/>
    </source>
</evidence>
<keyword evidence="1" id="KW-0732">Signal</keyword>
<evidence type="ECO:0000313" key="2">
    <source>
        <dbReference type="EMBL" id="KAA6184061.1"/>
    </source>
</evidence>
<gene>
    <name evidence="2" type="ORF">F3K53_06535</name>
</gene>
<comment type="caution">
    <text evidence="2">The sequence shown here is derived from an EMBL/GenBank/DDBJ whole genome shotgun (WGS) entry which is preliminary data.</text>
</comment>
<feature type="chain" id="PRO_5024466052" evidence="1">
    <location>
        <begin position="37"/>
        <end position="173"/>
    </location>
</feature>
<dbReference type="EMBL" id="VWXT01000079">
    <property type="protein sequence ID" value="KAA6184061.1"/>
    <property type="molecule type" value="Genomic_DNA"/>
</dbReference>
<dbReference type="Pfam" id="PF04449">
    <property type="entry name" value="Fimbrial_CS1"/>
    <property type="match status" value="1"/>
</dbReference>
<dbReference type="RefSeq" id="WP_150055523.1">
    <property type="nucleotide sequence ID" value="NZ_VWXT01000079.1"/>
</dbReference>
<dbReference type="Gene3D" id="2.60.40.2040">
    <property type="entry name" value="CFA/I fimbrial subunit E, pilin domain"/>
    <property type="match status" value="1"/>
</dbReference>
<dbReference type="Proteomes" id="UP000323909">
    <property type="component" value="Unassembled WGS sequence"/>
</dbReference>
<accession>A0A5M8FLR5</accession>
<dbReference type="InterPro" id="IPR007540">
    <property type="entry name" value="Fimbrial_CS1-type"/>
</dbReference>
<sequence length="173" mass="19370">MSRSLCPYRPTRSYLRLRWRVIAWCVLSLPSFSAFAAREETEFHVTVSIPTSDFYVLPVDSGFLEREQVMHYNPVTERLSALRADFDVKNVLGGITARLGFVPTLFNGHDSISLNITFNGESLTLTDTLVVPENDARAGKRVPLVIAAQVPDDGYRAGQYFGSVQIIFDALRP</sequence>
<protein>
    <submittedName>
        <fullName evidence="2">Adhesin</fullName>
    </submittedName>
</protein>
<feature type="signal peptide" evidence="1">
    <location>
        <begin position="1"/>
        <end position="36"/>
    </location>
</feature>
<evidence type="ECO:0000256" key="1">
    <source>
        <dbReference type="SAM" id="SignalP"/>
    </source>
</evidence>